<feature type="region of interest" description="Disordered" evidence="2">
    <location>
        <begin position="430"/>
        <end position="494"/>
    </location>
</feature>
<keyword evidence="4" id="KW-1185">Reference proteome</keyword>
<evidence type="ECO:0000313" key="5">
    <source>
        <dbReference type="RefSeq" id="XP_029652266.1"/>
    </source>
</evidence>
<organism evidence="4 5">
    <name type="scientific">Octopus sinensis</name>
    <name type="common">East Asian common octopus</name>
    <dbReference type="NCBI Taxonomy" id="2607531"/>
    <lineage>
        <taxon>Eukaryota</taxon>
        <taxon>Metazoa</taxon>
        <taxon>Spiralia</taxon>
        <taxon>Lophotrochozoa</taxon>
        <taxon>Mollusca</taxon>
        <taxon>Cephalopoda</taxon>
        <taxon>Coleoidea</taxon>
        <taxon>Octopodiformes</taxon>
        <taxon>Octopoda</taxon>
        <taxon>Incirrata</taxon>
        <taxon>Octopodidae</taxon>
        <taxon>Octopus</taxon>
    </lineage>
</organism>
<dbReference type="KEGG" id="osn:115225449"/>
<evidence type="ECO:0000313" key="4">
    <source>
        <dbReference type="Proteomes" id="UP000515154"/>
    </source>
</evidence>
<feature type="region of interest" description="Disordered" evidence="2">
    <location>
        <begin position="244"/>
        <end position="323"/>
    </location>
</feature>
<protein>
    <submittedName>
        <fullName evidence="5">Nucleolin isoform X1</fullName>
    </submittedName>
</protein>
<dbReference type="SMART" id="SM00360">
    <property type="entry name" value="RRM"/>
    <property type="match status" value="1"/>
</dbReference>
<dbReference type="SUPFAM" id="SSF54928">
    <property type="entry name" value="RNA-binding domain, RBD"/>
    <property type="match status" value="1"/>
</dbReference>
<reference evidence="5" key="1">
    <citation type="submission" date="2025-08" db="UniProtKB">
        <authorList>
            <consortium name="RefSeq"/>
        </authorList>
    </citation>
    <scope>IDENTIFICATION</scope>
</reference>
<feature type="compositionally biased region" description="Acidic residues" evidence="2">
    <location>
        <begin position="12"/>
        <end position="22"/>
    </location>
</feature>
<feature type="compositionally biased region" description="Basic residues" evidence="2">
    <location>
        <begin position="274"/>
        <end position="285"/>
    </location>
</feature>
<feature type="compositionally biased region" description="Polar residues" evidence="2">
    <location>
        <begin position="1"/>
        <end position="11"/>
    </location>
</feature>
<sequence length="494" mass="54953">MSTEDLQQTIANDDDDEVEEVTQGDMETGTLPLDDEEKVEGDVPMEDSNAEEKKDDAEKKEEEDDNTFNLRRPYPNLLTIHKLKLEDIKVAVSELSDYWDDSCLTIRYIKEKSGIRKGFMRMKFPSEEAAEVVFNKLMPMEINGKTFEYEPTTEGNDGKDKDGKGNKKDYSLYVNNIPQGVTVKEVQALFPQARNVVIPLNEEDQNQGYALVECHSLQEAETMLAESKELKLKENVLTCDLISHTSKDDDDKKSKKHQNNQQNKKGRFSNSQNRRNHQMNKKGKRPQQMQQMQQRKQRWSPERRQQGRKPLQFMQKGRMDGGRRQLMDGGGQWNQGGQNVTAALSQTSELLKGLTSLLGQQLLSPNQMGGQGDGQYGNQSWGQGMDQGGNYGGFQSGGGGGGGGGGGRGFGNDSMNYGNYDLNSVLEVSTSSPSASASRYSGDEYTTRNRPYEQHGGRFGGSKRSQRTFDYNSSGNYGGGGGGGGWGSSYRGYN</sequence>
<evidence type="ECO:0000259" key="3">
    <source>
        <dbReference type="PROSITE" id="PS50102"/>
    </source>
</evidence>
<feature type="region of interest" description="Disordered" evidence="2">
    <location>
        <begin position="1"/>
        <end position="70"/>
    </location>
</feature>
<gene>
    <name evidence="5" type="primary">LOC115225449</name>
</gene>
<dbReference type="InterPro" id="IPR000504">
    <property type="entry name" value="RRM_dom"/>
</dbReference>
<accession>A0A6P7TTP5</accession>
<feature type="compositionally biased region" description="Basic and acidic residues" evidence="2">
    <location>
        <begin position="156"/>
        <end position="167"/>
    </location>
</feature>
<feature type="compositionally biased region" description="Gly residues" evidence="2">
    <location>
        <begin position="476"/>
        <end position="487"/>
    </location>
</feature>
<evidence type="ECO:0000256" key="1">
    <source>
        <dbReference type="PROSITE-ProRule" id="PRU00176"/>
    </source>
</evidence>
<name>A0A6P7TTP5_9MOLL</name>
<feature type="compositionally biased region" description="Low complexity" evidence="2">
    <location>
        <begin position="430"/>
        <end position="440"/>
    </location>
</feature>
<dbReference type="AlphaFoldDB" id="A0A6P7TTP5"/>
<proteinExistence type="predicted"/>
<dbReference type="PROSITE" id="PS50102">
    <property type="entry name" value="RRM"/>
    <property type="match status" value="1"/>
</dbReference>
<keyword evidence="1" id="KW-0694">RNA-binding</keyword>
<feature type="region of interest" description="Disordered" evidence="2">
    <location>
        <begin position="146"/>
        <end position="167"/>
    </location>
</feature>
<dbReference type="InterPro" id="IPR035979">
    <property type="entry name" value="RBD_domain_sf"/>
</dbReference>
<dbReference type="Gene3D" id="3.30.70.330">
    <property type="match status" value="1"/>
</dbReference>
<feature type="domain" description="RRM" evidence="3">
    <location>
        <begin position="170"/>
        <end position="237"/>
    </location>
</feature>
<evidence type="ECO:0000256" key="2">
    <source>
        <dbReference type="SAM" id="MobiDB-lite"/>
    </source>
</evidence>
<dbReference type="GO" id="GO:0003723">
    <property type="term" value="F:RNA binding"/>
    <property type="evidence" value="ECO:0007669"/>
    <property type="project" value="UniProtKB-UniRule"/>
</dbReference>
<dbReference type="InterPro" id="IPR012677">
    <property type="entry name" value="Nucleotide-bd_a/b_plait_sf"/>
</dbReference>
<feature type="compositionally biased region" description="Basic and acidic residues" evidence="2">
    <location>
        <begin position="50"/>
        <end position="60"/>
    </location>
</feature>
<feature type="compositionally biased region" description="Acidic residues" evidence="2">
    <location>
        <begin position="33"/>
        <end position="49"/>
    </location>
</feature>
<dbReference type="Proteomes" id="UP000515154">
    <property type="component" value="Linkage group LG27"/>
</dbReference>
<feature type="compositionally biased region" description="Basic and acidic residues" evidence="2">
    <location>
        <begin position="441"/>
        <end position="456"/>
    </location>
</feature>
<dbReference type="RefSeq" id="XP_029652266.1">
    <property type="nucleotide sequence ID" value="XM_029796406.2"/>
</dbReference>